<dbReference type="GO" id="GO:0017000">
    <property type="term" value="P:antibiotic biosynthetic process"/>
    <property type="evidence" value="ECO:0007669"/>
    <property type="project" value="UniProtKB-ARBA"/>
</dbReference>
<sequence length="305" mass="32595">RPIANTRAYVLDGRLAPVPAGVAGDLHLAGHGVVRGYHHRPDLTGERFVADPFGPPGTRMYRTGDLARWNTTGELEFVGRADDQVKIRGFRIELGEIEATLATHPALTGATVVARGDGDGTTRLVAHVVTAPGQLPPGPAELRRHLARDLPDYMVPAAFVALDALPLTPNGKVDRARLPAPDFSELVGTREPRTPLEKDLCAIVAEVLRLPSVGIDDSFFELGGDSIISIQLVSRARAAGVVFSVTDVFEHRTVAGLASAAEVFDDSGTRESPTPGTPSSDSSSEDALCVLDPYEIDMIENEWQP</sequence>
<feature type="non-terminal residue" evidence="7">
    <location>
        <position position="1"/>
    </location>
</feature>
<dbReference type="InterPro" id="IPR006162">
    <property type="entry name" value="Ppantetheine_attach_site"/>
</dbReference>
<dbReference type="PROSITE" id="PS50075">
    <property type="entry name" value="CARRIER"/>
    <property type="match status" value="1"/>
</dbReference>
<dbReference type="Gene3D" id="3.40.50.1820">
    <property type="entry name" value="alpha/beta hydrolase"/>
    <property type="match status" value="1"/>
</dbReference>
<feature type="region of interest" description="Disordered" evidence="5">
    <location>
        <begin position="265"/>
        <end position="287"/>
    </location>
</feature>
<evidence type="ECO:0000256" key="2">
    <source>
        <dbReference type="ARBA" id="ARBA00006432"/>
    </source>
</evidence>
<feature type="compositionally biased region" description="Low complexity" evidence="5">
    <location>
        <begin position="271"/>
        <end position="286"/>
    </location>
</feature>
<evidence type="ECO:0000256" key="4">
    <source>
        <dbReference type="ARBA" id="ARBA00022553"/>
    </source>
</evidence>
<dbReference type="Gene3D" id="3.30.300.30">
    <property type="match status" value="1"/>
</dbReference>
<keyword evidence="4" id="KW-0597">Phosphoprotein</keyword>
<dbReference type="InterPro" id="IPR009081">
    <property type="entry name" value="PP-bd_ACP"/>
</dbReference>
<proteinExistence type="inferred from homology"/>
<dbReference type="FunFam" id="2.30.38.10:FF:000001">
    <property type="entry name" value="Non-ribosomal peptide synthetase PvdI"/>
    <property type="match status" value="1"/>
</dbReference>
<dbReference type="GO" id="GO:0031177">
    <property type="term" value="F:phosphopantetheine binding"/>
    <property type="evidence" value="ECO:0007669"/>
    <property type="project" value="InterPro"/>
</dbReference>
<dbReference type="FunFam" id="3.30.300.30:FF:000010">
    <property type="entry name" value="Enterobactin synthetase component F"/>
    <property type="match status" value="1"/>
</dbReference>
<dbReference type="GO" id="GO:0044550">
    <property type="term" value="P:secondary metabolite biosynthetic process"/>
    <property type="evidence" value="ECO:0007669"/>
    <property type="project" value="TreeGrafter"/>
</dbReference>
<dbReference type="GO" id="GO:0043041">
    <property type="term" value="P:amino acid activation for nonribosomal peptide biosynthetic process"/>
    <property type="evidence" value="ECO:0007669"/>
    <property type="project" value="TreeGrafter"/>
</dbReference>
<comment type="cofactor">
    <cofactor evidence="1">
        <name>pantetheine 4'-phosphate</name>
        <dbReference type="ChEBI" id="CHEBI:47942"/>
    </cofactor>
</comment>
<evidence type="ECO:0000256" key="1">
    <source>
        <dbReference type="ARBA" id="ARBA00001957"/>
    </source>
</evidence>
<dbReference type="SUPFAM" id="SSF56801">
    <property type="entry name" value="Acetyl-CoA synthetase-like"/>
    <property type="match status" value="1"/>
</dbReference>
<accession>A0A6G3WNB0</accession>
<dbReference type="InterPro" id="IPR020806">
    <property type="entry name" value="PKS_PP-bd"/>
</dbReference>
<dbReference type="PROSITE" id="PS00012">
    <property type="entry name" value="PHOSPHOPANTETHEINE"/>
    <property type="match status" value="1"/>
</dbReference>
<organism evidence="7">
    <name type="scientific">Streptomyces sp. SID7499</name>
    <dbReference type="NCBI Taxonomy" id="2706086"/>
    <lineage>
        <taxon>Bacteria</taxon>
        <taxon>Bacillati</taxon>
        <taxon>Actinomycetota</taxon>
        <taxon>Actinomycetes</taxon>
        <taxon>Kitasatosporales</taxon>
        <taxon>Streptomycetaceae</taxon>
        <taxon>Streptomyces</taxon>
    </lineage>
</organism>
<comment type="similarity">
    <text evidence="2">Belongs to the ATP-dependent AMP-binding enzyme family.</text>
</comment>
<evidence type="ECO:0000259" key="6">
    <source>
        <dbReference type="PROSITE" id="PS50075"/>
    </source>
</evidence>
<name>A0A6G3WNB0_9ACTN</name>
<dbReference type="AlphaFoldDB" id="A0A6G3WNB0"/>
<dbReference type="PANTHER" id="PTHR45527">
    <property type="entry name" value="NONRIBOSOMAL PEPTIDE SYNTHETASE"/>
    <property type="match status" value="1"/>
</dbReference>
<dbReference type="GO" id="GO:0005829">
    <property type="term" value="C:cytosol"/>
    <property type="evidence" value="ECO:0007669"/>
    <property type="project" value="TreeGrafter"/>
</dbReference>
<dbReference type="InterPro" id="IPR025110">
    <property type="entry name" value="AMP-bd_C"/>
</dbReference>
<gene>
    <name evidence="7" type="ORF">G3M58_11130</name>
</gene>
<dbReference type="PANTHER" id="PTHR45527:SF1">
    <property type="entry name" value="FATTY ACID SYNTHASE"/>
    <property type="match status" value="1"/>
</dbReference>
<evidence type="ECO:0000256" key="3">
    <source>
        <dbReference type="ARBA" id="ARBA00022450"/>
    </source>
</evidence>
<dbReference type="SUPFAM" id="SSF47336">
    <property type="entry name" value="ACP-like"/>
    <property type="match status" value="1"/>
</dbReference>
<keyword evidence="3" id="KW-0596">Phosphopantetheine</keyword>
<dbReference type="Pfam" id="PF13193">
    <property type="entry name" value="AMP-binding_C"/>
    <property type="match status" value="1"/>
</dbReference>
<dbReference type="Pfam" id="PF00550">
    <property type="entry name" value="PP-binding"/>
    <property type="match status" value="1"/>
</dbReference>
<comment type="caution">
    <text evidence="7">The sequence shown here is derived from an EMBL/GenBank/DDBJ whole genome shotgun (WGS) entry which is preliminary data.</text>
</comment>
<dbReference type="InterPro" id="IPR045851">
    <property type="entry name" value="AMP-bd_C_sf"/>
</dbReference>
<dbReference type="SMART" id="SM00823">
    <property type="entry name" value="PKS_PP"/>
    <property type="match status" value="1"/>
</dbReference>
<feature type="domain" description="Carrier" evidence="6">
    <location>
        <begin position="191"/>
        <end position="265"/>
    </location>
</feature>
<dbReference type="FunFam" id="1.10.1200.10:FF:000005">
    <property type="entry name" value="Nonribosomal peptide synthetase 1"/>
    <property type="match status" value="1"/>
</dbReference>
<evidence type="ECO:0000313" key="7">
    <source>
        <dbReference type="EMBL" id="NEE06995.1"/>
    </source>
</evidence>
<dbReference type="EMBL" id="JAAGMN010001126">
    <property type="protein sequence ID" value="NEE06995.1"/>
    <property type="molecule type" value="Genomic_DNA"/>
</dbReference>
<evidence type="ECO:0000256" key="5">
    <source>
        <dbReference type="SAM" id="MobiDB-lite"/>
    </source>
</evidence>
<dbReference type="InterPro" id="IPR036736">
    <property type="entry name" value="ACP-like_sf"/>
</dbReference>
<reference evidence="7" key="1">
    <citation type="submission" date="2020-01" db="EMBL/GenBank/DDBJ databases">
        <title>Insect and environment-associated Actinomycetes.</title>
        <authorList>
            <person name="Currrie C."/>
            <person name="Chevrette M."/>
            <person name="Carlson C."/>
            <person name="Stubbendieck R."/>
            <person name="Wendt-Pienkowski E."/>
        </authorList>
    </citation>
    <scope>NUCLEOTIDE SEQUENCE</scope>
    <source>
        <strain evidence="7">SID7499</strain>
    </source>
</reference>
<dbReference type="InterPro" id="IPR029058">
    <property type="entry name" value="AB_hydrolase_fold"/>
</dbReference>
<protein>
    <submittedName>
        <fullName evidence="7">AMP-binding protein</fullName>
    </submittedName>
</protein>
<dbReference type="Gene3D" id="2.30.38.10">
    <property type="entry name" value="Luciferase, Domain 3"/>
    <property type="match status" value="1"/>
</dbReference>